<reference evidence="1 2" key="1">
    <citation type="submission" date="2021-01" db="EMBL/GenBank/DDBJ databases">
        <title>Entomomonas sp. F2A isolated from a house cricket (Acheta domesticus).</title>
        <authorList>
            <person name="Spergser J."/>
            <person name="Busse H.-J."/>
        </authorList>
    </citation>
    <scope>NUCLEOTIDE SEQUENCE [LARGE SCALE GENOMIC DNA]</scope>
    <source>
        <strain evidence="1 2">F2A</strain>
    </source>
</reference>
<dbReference type="KEGG" id="eaz:JHT90_08565"/>
<sequence>MRLIIARNKALSLTIRYKDTHKAYIPGVKARRYNKPKAAPLPAYTDKAFCLKHLWLAGWNDTDIELFNKPNKGIE</sequence>
<evidence type="ECO:0000313" key="2">
    <source>
        <dbReference type="Proteomes" id="UP000595278"/>
    </source>
</evidence>
<gene>
    <name evidence="1" type="ORF">JHT90_08565</name>
</gene>
<protein>
    <submittedName>
        <fullName evidence="1">Uncharacterized protein</fullName>
    </submittedName>
</protein>
<dbReference type="AlphaFoldDB" id="A0A974ND93"/>
<name>A0A974ND93_9GAMM</name>
<evidence type="ECO:0000313" key="1">
    <source>
        <dbReference type="EMBL" id="QQP84475.1"/>
    </source>
</evidence>
<proteinExistence type="predicted"/>
<dbReference type="Proteomes" id="UP000595278">
    <property type="component" value="Chromosome"/>
</dbReference>
<keyword evidence="2" id="KW-1185">Reference proteome</keyword>
<accession>A0A974ND93</accession>
<dbReference type="RefSeq" id="WP_201090372.1">
    <property type="nucleotide sequence ID" value="NZ_CP067393.1"/>
</dbReference>
<dbReference type="EMBL" id="CP067393">
    <property type="protein sequence ID" value="QQP84475.1"/>
    <property type="molecule type" value="Genomic_DNA"/>
</dbReference>
<organism evidence="1 2">
    <name type="scientific">Entomomonas asaccharolytica</name>
    <dbReference type="NCBI Taxonomy" id="2785331"/>
    <lineage>
        <taxon>Bacteria</taxon>
        <taxon>Pseudomonadati</taxon>
        <taxon>Pseudomonadota</taxon>
        <taxon>Gammaproteobacteria</taxon>
        <taxon>Pseudomonadales</taxon>
        <taxon>Pseudomonadaceae</taxon>
        <taxon>Entomomonas</taxon>
    </lineage>
</organism>